<accession>A0A1G7R5C2</accession>
<name>A0A1G7R5C2_9ACTN</name>
<keyword evidence="2" id="KW-1185">Reference proteome</keyword>
<reference evidence="2" key="1">
    <citation type="submission" date="2016-10" db="EMBL/GenBank/DDBJ databases">
        <authorList>
            <person name="Varghese N."/>
            <person name="Submissions S."/>
        </authorList>
    </citation>
    <scope>NUCLEOTIDE SEQUENCE [LARGE SCALE GENOMIC DNA]</scope>
    <source>
        <strain evidence="2">DSM 44268</strain>
    </source>
</reference>
<protein>
    <submittedName>
        <fullName evidence="1">Uncharacterized protein</fullName>
    </submittedName>
</protein>
<dbReference type="AlphaFoldDB" id="A0A1G7R5C2"/>
<organism evidence="1 2">
    <name type="scientific">Blastococcus aurantiacus</name>
    <dbReference type="NCBI Taxonomy" id="1550231"/>
    <lineage>
        <taxon>Bacteria</taxon>
        <taxon>Bacillati</taxon>
        <taxon>Actinomycetota</taxon>
        <taxon>Actinomycetes</taxon>
        <taxon>Geodermatophilales</taxon>
        <taxon>Geodermatophilaceae</taxon>
        <taxon>Blastococcus</taxon>
    </lineage>
</organism>
<proteinExistence type="predicted"/>
<dbReference type="EMBL" id="FNBT01000010">
    <property type="protein sequence ID" value="SDG05359.1"/>
    <property type="molecule type" value="Genomic_DNA"/>
</dbReference>
<evidence type="ECO:0000313" key="1">
    <source>
        <dbReference type="EMBL" id="SDG05359.1"/>
    </source>
</evidence>
<gene>
    <name evidence="1" type="ORF">SAMN05660662_0169</name>
</gene>
<sequence length="56" mass="6277">MTRLVDWPVAVNNTFWETVKDRLPRSTSPIILMVGAINLIKPVNATIPGPRRHARG</sequence>
<evidence type="ECO:0000313" key="2">
    <source>
        <dbReference type="Proteomes" id="UP000199406"/>
    </source>
</evidence>
<dbReference type="Proteomes" id="UP000199406">
    <property type="component" value="Unassembled WGS sequence"/>
</dbReference>